<dbReference type="EMBL" id="LT840184">
    <property type="protein sequence ID" value="SMF81602.1"/>
    <property type="molecule type" value="Genomic_DNA"/>
</dbReference>
<dbReference type="InterPro" id="IPR052563">
    <property type="entry name" value="FliK"/>
</dbReference>
<dbReference type="PANTHER" id="PTHR37533:SF2">
    <property type="entry name" value="FLAGELLAR HOOK-LENGTH CONTROL PROTEIN"/>
    <property type="match status" value="1"/>
</dbReference>
<keyword evidence="4" id="KW-1185">Reference proteome</keyword>
<dbReference type="RefSeq" id="WP_208918854.1">
    <property type="nucleotide sequence ID" value="NZ_LT840184.1"/>
</dbReference>
<evidence type="ECO:0000313" key="3">
    <source>
        <dbReference type="EMBL" id="SMF81602.1"/>
    </source>
</evidence>
<protein>
    <submittedName>
        <fullName evidence="3">Flagellar hook-length control protein FliK</fullName>
    </submittedName>
</protein>
<dbReference type="AlphaFoldDB" id="A0A1X7H8L0"/>
<keyword evidence="3" id="KW-0969">Cilium</keyword>
<dbReference type="InterPro" id="IPR021136">
    <property type="entry name" value="Flagellar_hook_control-like_C"/>
</dbReference>
<evidence type="ECO:0000256" key="1">
    <source>
        <dbReference type="SAM" id="MobiDB-lite"/>
    </source>
</evidence>
<proteinExistence type="predicted"/>
<dbReference type="PANTHER" id="PTHR37533">
    <property type="entry name" value="FLAGELLAR HOOK-LENGTH CONTROL PROTEIN"/>
    <property type="match status" value="1"/>
</dbReference>
<sequence length="486" mass="52207">MTLIFQNMATSKNAAAASGGKTADSGKTTTGTMTEGNTFGQTLVHQMSNAGTPTVPVKDMAAFMLNASVQMLKDLPAPSEGENTASKELVGPAASLKQENSLDLGLILMFLLKDLEKLEEALKKDPSLLKEIQVWLMQALAMLNGVQGQGPSADQQQLTEGEVQTLSPLASNPETVRFAVQDALTQLSDMLKSMPSSEQSKPQLVQLVQSFQALLNENGKGAAKEASEGQTRATSPVITQVDGETEAAVDKKELPANLKQASETSKVSETTVKVTSQVKEGTLAEESAEGKSASITEPDSNMITAGQLALRSGTTAPVKPMAQPVPVEQFAKEMTNLVVNRLEFVKLQGFTEARISLNPEHLGQVDIKITMQNGQLIAQFMTRNSDARELLDQQMSQLRSALQGQGLQVEKLEVTQSSQSSSSQLYQDGRQPGSGQQDSNRRSREKDVPSDDTIAAAAITEEWNEWLAEREADEEQGHGGTFTAKI</sequence>
<dbReference type="InterPro" id="IPR038610">
    <property type="entry name" value="FliK-like_C_sf"/>
</dbReference>
<feature type="compositionally biased region" description="Basic and acidic residues" evidence="1">
    <location>
        <begin position="439"/>
        <end position="449"/>
    </location>
</feature>
<evidence type="ECO:0000259" key="2">
    <source>
        <dbReference type="Pfam" id="PF02120"/>
    </source>
</evidence>
<dbReference type="Gene3D" id="3.30.750.140">
    <property type="match status" value="1"/>
</dbReference>
<feature type="domain" description="Flagellar hook-length control protein-like C-terminal" evidence="2">
    <location>
        <begin position="348"/>
        <end position="421"/>
    </location>
</feature>
<gene>
    <name evidence="3" type="ORF">SAMN05661091_2016</name>
</gene>
<dbReference type="CDD" id="cd17470">
    <property type="entry name" value="T3SS_Flik_C"/>
    <property type="match status" value="1"/>
</dbReference>
<organism evidence="3 4">
    <name type="scientific">Paenibacillus uliginis N3/975</name>
    <dbReference type="NCBI Taxonomy" id="1313296"/>
    <lineage>
        <taxon>Bacteria</taxon>
        <taxon>Bacillati</taxon>
        <taxon>Bacillota</taxon>
        <taxon>Bacilli</taxon>
        <taxon>Bacillales</taxon>
        <taxon>Paenibacillaceae</taxon>
        <taxon>Paenibacillus</taxon>
    </lineage>
</organism>
<dbReference type="Pfam" id="PF02120">
    <property type="entry name" value="Flg_hook"/>
    <property type="match status" value="1"/>
</dbReference>
<feature type="region of interest" description="Disordered" evidence="1">
    <location>
        <begin position="279"/>
        <end position="298"/>
    </location>
</feature>
<accession>A0A1X7H8L0</accession>
<name>A0A1X7H8L0_9BACL</name>
<keyword evidence="3" id="KW-0282">Flagellum</keyword>
<reference evidence="3 4" key="1">
    <citation type="submission" date="2017-04" db="EMBL/GenBank/DDBJ databases">
        <authorList>
            <person name="Afonso C.L."/>
            <person name="Miller P.J."/>
            <person name="Scott M.A."/>
            <person name="Spackman E."/>
            <person name="Goraichik I."/>
            <person name="Dimitrov K.M."/>
            <person name="Suarez D.L."/>
            <person name="Swayne D.E."/>
        </authorList>
    </citation>
    <scope>NUCLEOTIDE SEQUENCE [LARGE SCALE GENOMIC DNA]</scope>
    <source>
        <strain evidence="3 4">N3/975</strain>
    </source>
</reference>
<keyword evidence="3" id="KW-0966">Cell projection</keyword>
<dbReference type="Proteomes" id="UP000192940">
    <property type="component" value="Chromosome I"/>
</dbReference>
<feature type="region of interest" description="Disordered" evidence="1">
    <location>
        <begin position="413"/>
        <end position="486"/>
    </location>
</feature>
<evidence type="ECO:0000313" key="4">
    <source>
        <dbReference type="Proteomes" id="UP000192940"/>
    </source>
</evidence>
<dbReference type="STRING" id="1313296.SAMN05661091_2016"/>